<gene>
    <name evidence="1" type="ORF">EZS27_030539</name>
</gene>
<evidence type="ECO:0000313" key="1">
    <source>
        <dbReference type="EMBL" id="KAA6319586.1"/>
    </source>
</evidence>
<proteinExistence type="predicted"/>
<organism evidence="1">
    <name type="scientific">termite gut metagenome</name>
    <dbReference type="NCBI Taxonomy" id="433724"/>
    <lineage>
        <taxon>unclassified sequences</taxon>
        <taxon>metagenomes</taxon>
        <taxon>organismal metagenomes</taxon>
    </lineage>
</organism>
<comment type="caution">
    <text evidence="1">The sequence shown here is derived from an EMBL/GenBank/DDBJ whole genome shotgun (WGS) entry which is preliminary data.</text>
</comment>
<protein>
    <recommendedName>
        <fullName evidence="2">DUF3987 domain-containing protein</fullName>
    </recommendedName>
</protein>
<dbReference type="InterPro" id="IPR025048">
    <property type="entry name" value="DUF3987"/>
</dbReference>
<evidence type="ECO:0008006" key="2">
    <source>
        <dbReference type="Google" id="ProtNLM"/>
    </source>
</evidence>
<accession>A0A5J4QC76</accession>
<name>A0A5J4QC76_9ZZZZ</name>
<dbReference type="Pfam" id="PF13148">
    <property type="entry name" value="DUF3987"/>
    <property type="match status" value="1"/>
</dbReference>
<sequence length="119" mass="12898">MKAAITPEGIICEALRCKNALYEGAFPLHVFPTQLANIVRATNECLNFPVDYTASSLCFTISVCAGNLFAAKVKEGWIEHPILYVALIGRPGTNKKPSSELCLAAIIQLRQSDGCITQN</sequence>
<dbReference type="AlphaFoldDB" id="A0A5J4QC76"/>
<dbReference type="EMBL" id="SNRY01003834">
    <property type="protein sequence ID" value="KAA6319586.1"/>
    <property type="molecule type" value="Genomic_DNA"/>
</dbReference>
<reference evidence="1" key="1">
    <citation type="submission" date="2019-03" db="EMBL/GenBank/DDBJ databases">
        <title>Single cell metagenomics reveals metabolic interactions within the superorganism composed of flagellate Streblomastix strix and complex community of Bacteroidetes bacteria on its surface.</title>
        <authorList>
            <person name="Treitli S.C."/>
            <person name="Kolisko M."/>
            <person name="Husnik F."/>
            <person name="Keeling P."/>
            <person name="Hampl V."/>
        </authorList>
    </citation>
    <scope>NUCLEOTIDE SEQUENCE</scope>
    <source>
        <strain evidence="1">STM</strain>
    </source>
</reference>